<feature type="transmembrane region" description="Helical" evidence="9">
    <location>
        <begin position="272"/>
        <end position="288"/>
    </location>
</feature>
<dbReference type="Proteomes" id="UP000246099">
    <property type="component" value="Chromosome"/>
</dbReference>
<evidence type="ECO:0000256" key="2">
    <source>
        <dbReference type="ARBA" id="ARBA00022448"/>
    </source>
</evidence>
<gene>
    <name evidence="10" type="ORF">DLD77_07700</name>
</gene>
<evidence type="ECO:0000256" key="1">
    <source>
        <dbReference type="ARBA" id="ARBA00004651"/>
    </source>
</evidence>
<comment type="subcellular location">
    <subcellularLocation>
        <location evidence="1">Cell membrane</location>
        <topology evidence="1">Multi-pass membrane protein</topology>
    </subcellularLocation>
    <subcellularLocation>
        <location evidence="8">Membrane</location>
        <topology evidence="8">Multi-pass membrane protein</topology>
    </subcellularLocation>
</comment>
<evidence type="ECO:0000256" key="3">
    <source>
        <dbReference type="ARBA" id="ARBA00022475"/>
    </source>
</evidence>
<dbReference type="SUPFAM" id="SSF103473">
    <property type="entry name" value="MFS general substrate transporter"/>
    <property type="match status" value="2"/>
</dbReference>
<keyword evidence="5" id="KW-0571">Peptide transport</keyword>
<evidence type="ECO:0000256" key="6">
    <source>
        <dbReference type="ARBA" id="ARBA00022989"/>
    </source>
</evidence>
<feature type="transmembrane region" description="Helical" evidence="9">
    <location>
        <begin position="384"/>
        <end position="404"/>
    </location>
</feature>
<evidence type="ECO:0000256" key="5">
    <source>
        <dbReference type="ARBA" id="ARBA00022856"/>
    </source>
</evidence>
<dbReference type="RefSeq" id="WP_119077798.1">
    <property type="nucleotide sequence ID" value="NZ_CP029600.1"/>
</dbReference>
<evidence type="ECO:0000256" key="9">
    <source>
        <dbReference type="SAM" id="Phobius"/>
    </source>
</evidence>
<protein>
    <submittedName>
        <fullName evidence="10">MFS transporter</fullName>
    </submittedName>
</protein>
<keyword evidence="4 8" id="KW-0812">Transmembrane</keyword>
<dbReference type="NCBIfam" id="TIGR00924">
    <property type="entry name" value="yjdL_sub1_fam"/>
    <property type="match status" value="1"/>
</dbReference>
<feature type="transmembrane region" description="Helical" evidence="9">
    <location>
        <begin position="416"/>
        <end position="435"/>
    </location>
</feature>
<feature type="transmembrane region" description="Helical" evidence="9">
    <location>
        <begin position="170"/>
        <end position="192"/>
    </location>
</feature>
<feature type="transmembrane region" description="Helical" evidence="9">
    <location>
        <begin position="102"/>
        <end position="120"/>
    </location>
</feature>
<evidence type="ECO:0000256" key="7">
    <source>
        <dbReference type="ARBA" id="ARBA00023136"/>
    </source>
</evidence>
<feature type="transmembrane region" description="Helical" evidence="9">
    <location>
        <begin position="244"/>
        <end position="260"/>
    </location>
</feature>
<dbReference type="InterPro" id="IPR050171">
    <property type="entry name" value="MFS_Transporters"/>
</dbReference>
<dbReference type="InterPro" id="IPR005279">
    <property type="entry name" value="Dipep/tripep_permease"/>
</dbReference>
<feature type="transmembrane region" description="Helical" evidence="9">
    <location>
        <begin position="78"/>
        <end position="96"/>
    </location>
</feature>
<feature type="transmembrane region" description="Helical" evidence="9">
    <location>
        <begin position="447"/>
        <end position="470"/>
    </location>
</feature>
<feature type="transmembrane region" description="Helical" evidence="9">
    <location>
        <begin position="482"/>
        <end position="503"/>
    </location>
</feature>
<dbReference type="Gene3D" id="1.20.1250.20">
    <property type="entry name" value="MFS general substrate transporter like domains"/>
    <property type="match status" value="2"/>
</dbReference>
<evidence type="ECO:0000256" key="8">
    <source>
        <dbReference type="RuleBase" id="RU003755"/>
    </source>
</evidence>
<evidence type="ECO:0000313" key="10">
    <source>
        <dbReference type="EMBL" id="AWO01586.1"/>
    </source>
</evidence>
<keyword evidence="6 9" id="KW-1133">Transmembrane helix</keyword>
<feature type="transmembrane region" description="Helical" evidence="9">
    <location>
        <begin position="53"/>
        <end position="71"/>
    </location>
</feature>
<evidence type="ECO:0000256" key="4">
    <source>
        <dbReference type="ARBA" id="ARBA00022692"/>
    </source>
</evidence>
<dbReference type="CDD" id="cd17346">
    <property type="entry name" value="MFS_DtpA_like"/>
    <property type="match status" value="1"/>
</dbReference>
<dbReference type="PANTHER" id="PTHR23517">
    <property type="entry name" value="RESISTANCE PROTEIN MDTM, PUTATIVE-RELATED-RELATED"/>
    <property type="match status" value="1"/>
</dbReference>
<reference evidence="10 11" key="1">
    <citation type="submission" date="2018-05" db="EMBL/GenBank/DDBJ databases">
        <title>Chitinophaga sp. nov., isolated from rhizosphere soil of Alhagi.</title>
        <authorList>
            <person name="Liu Y."/>
        </authorList>
    </citation>
    <scope>NUCLEOTIDE SEQUENCE [LARGE SCALE GENOMIC DNA]</scope>
    <source>
        <strain evidence="10 11">T22</strain>
    </source>
</reference>
<sequence>MSDRKHPAALPFLFFSEMWERFGFYLLLAILQLYLTDAESGGWAMDRKAAVDIFGTFIAFVYLTPFVGGLLADRKLGYAKSIIIGGILMGIGYMGLAVQNLTIFYLSLALICVGNGFFKPNISTLLGNVYNDPRYKARKDVGYNIFYMGINIGAFICTFFAAYLRNSINWGAAFIAAGVGMFLGVIIFVIGLKHYRHADVLKPEQPGDMPLKSIFAQVFIPVLVVGYIGWVIPGNIFGTDSTDAFIFACLPIIYFFANLLRKAAGAEKNQVKVLLAVFAVSIMFWAVFKQNGTALTTWAQYYTDREMPAAIEKPAQGLYLAETVANVTDSVVAYDHEFRVVKNESGQPQRELGKNVYLKNVAAEKMPAEGDSISLFNTELFQSVNPFFVIVLTPLVVAFFAWLRRKGKEPTTPTKIAWGLLISSLSTFMMVGAVYVCSNGEVKASLWWLVGCYGVITLGELLLSPMGLSLVSKLSPPRLTSLMMGGWFLATSMGNKLSGVLAAMWDTYDNKMNYFLVNFAMLGFAAGLIFVMLRWLNRIFREHTQQG</sequence>
<feature type="transmembrane region" description="Helical" evidence="9">
    <location>
        <begin position="515"/>
        <end position="536"/>
    </location>
</feature>
<comment type="similarity">
    <text evidence="8">Belongs to the major facilitator superfamily. Proton-dependent oligopeptide transporter (POT/PTR) (TC 2.A.17) family.</text>
</comment>
<feature type="transmembrane region" description="Helical" evidence="9">
    <location>
        <begin position="213"/>
        <end position="232"/>
    </location>
</feature>
<dbReference type="PROSITE" id="PS01023">
    <property type="entry name" value="PTR2_2"/>
    <property type="match status" value="1"/>
</dbReference>
<name>A0ABM6WCG7_9BACT</name>
<dbReference type="PANTHER" id="PTHR23517:SF15">
    <property type="entry name" value="PROTON-DEPENDENT OLIGOPEPTIDE FAMILY TRANSPORT PROTEIN"/>
    <property type="match status" value="1"/>
</dbReference>
<keyword evidence="7 9" id="KW-0472">Membrane</keyword>
<dbReference type="InterPro" id="IPR036259">
    <property type="entry name" value="MFS_trans_sf"/>
</dbReference>
<dbReference type="EMBL" id="CP029600">
    <property type="protein sequence ID" value="AWO01586.1"/>
    <property type="molecule type" value="Genomic_DNA"/>
</dbReference>
<keyword evidence="11" id="KW-1185">Reference proteome</keyword>
<accession>A0ABM6WCG7</accession>
<organism evidence="10 11">
    <name type="scientific">Chitinophaga alhagiae</name>
    <dbReference type="NCBI Taxonomy" id="2203219"/>
    <lineage>
        <taxon>Bacteria</taxon>
        <taxon>Pseudomonadati</taxon>
        <taxon>Bacteroidota</taxon>
        <taxon>Chitinophagia</taxon>
        <taxon>Chitinophagales</taxon>
        <taxon>Chitinophagaceae</taxon>
        <taxon>Chitinophaga</taxon>
    </lineage>
</organism>
<dbReference type="Pfam" id="PF00854">
    <property type="entry name" value="PTR2"/>
    <property type="match status" value="2"/>
</dbReference>
<proteinExistence type="inferred from homology"/>
<keyword evidence="3" id="KW-1003">Cell membrane</keyword>
<dbReference type="InterPro" id="IPR018456">
    <property type="entry name" value="PTR2_symporter_CS"/>
</dbReference>
<keyword evidence="2 8" id="KW-0813">Transport</keyword>
<feature type="transmembrane region" description="Helical" evidence="9">
    <location>
        <begin position="141"/>
        <end position="164"/>
    </location>
</feature>
<evidence type="ECO:0000313" key="11">
    <source>
        <dbReference type="Proteomes" id="UP000246099"/>
    </source>
</evidence>
<keyword evidence="5" id="KW-0653">Protein transport</keyword>
<dbReference type="InterPro" id="IPR000109">
    <property type="entry name" value="POT_fam"/>
</dbReference>
<feature type="transmembrane region" description="Helical" evidence="9">
    <location>
        <begin position="12"/>
        <end position="33"/>
    </location>
</feature>